<organism evidence="2 3">
    <name type="scientific">Lasallia pustulata</name>
    <dbReference type="NCBI Taxonomy" id="136370"/>
    <lineage>
        <taxon>Eukaryota</taxon>
        <taxon>Fungi</taxon>
        <taxon>Dikarya</taxon>
        <taxon>Ascomycota</taxon>
        <taxon>Pezizomycotina</taxon>
        <taxon>Lecanoromycetes</taxon>
        <taxon>OSLEUM clade</taxon>
        <taxon>Umbilicariomycetidae</taxon>
        <taxon>Umbilicariales</taxon>
        <taxon>Umbilicariaceae</taxon>
        <taxon>Lasallia</taxon>
    </lineage>
</organism>
<dbReference type="InterPro" id="IPR027417">
    <property type="entry name" value="P-loop_NTPase"/>
</dbReference>
<accession>A0A5M8PZD9</accession>
<dbReference type="Proteomes" id="UP000324767">
    <property type="component" value="Unassembled WGS sequence"/>
</dbReference>
<evidence type="ECO:0000313" key="2">
    <source>
        <dbReference type="EMBL" id="KAA6414827.1"/>
    </source>
</evidence>
<proteinExistence type="predicted"/>
<sequence length="321" mass="35990">MRLSNPNLTDEGCQRMEEFAAKVLQVGEQTGPGDRIHWPDNGLEDNTTEALIDYVYLLDSLHPTVTGGFLKDRAILATTNYNVAAINESILREQMTGQIKFKMSVNALVEQAARDVTGPEILNGIENASLPPHTLSLKIGCPVMCLWNLDPVNGLCNGTCLQVNYIGNHSLRGRIIGGKHQGKVHLLPQIPLQSPDNDARCPYFFKRTQFPVWLAYAMTINKSQGQTLQRVGISLKREVFSHRSENDGVDNITKGVKGMSFNGTWHVEKGPQYDQDEAKAWYELVICLDDFNQEFAAEFSSTKEKFDNLCLKYNKTRPIDN</sequence>
<evidence type="ECO:0000313" key="3">
    <source>
        <dbReference type="Proteomes" id="UP000324767"/>
    </source>
</evidence>
<reference evidence="2 3" key="1">
    <citation type="submission" date="2019-09" db="EMBL/GenBank/DDBJ databases">
        <title>The hologenome of the rock-dwelling lichen Lasallia pustulata.</title>
        <authorList>
            <person name="Greshake Tzovaras B."/>
            <person name="Segers F."/>
            <person name="Bicker A."/>
            <person name="Dal Grande F."/>
            <person name="Otte J."/>
            <person name="Hankeln T."/>
            <person name="Schmitt I."/>
            <person name="Ebersberger I."/>
        </authorList>
    </citation>
    <scope>NUCLEOTIDE SEQUENCE [LARGE SCALE GENOMIC DNA]</scope>
    <source>
        <strain evidence="2">A1-1</strain>
    </source>
</reference>
<dbReference type="GO" id="GO:0006260">
    <property type="term" value="P:DNA replication"/>
    <property type="evidence" value="ECO:0007669"/>
    <property type="project" value="TreeGrafter"/>
</dbReference>
<dbReference type="OrthoDB" id="432234at2759"/>
<evidence type="ECO:0000259" key="1">
    <source>
        <dbReference type="Pfam" id="PF21530"/>
    </source>
</evidence>
<dbReference type="EMBL" id="VXIT01000002">
    <property type="protein sequence ID" value="KAA6414827.1"/>
    <property type="molecule type" value="Genomic_DNA"/>
</dbReference>
<dbReference type="SUPFAM" id="SSF52540">
    <property type="entry name" value="P-loop containing nucleoside triphosphate hydrolases"/>
    <property type="match status" value="1"/>
</dbReference>
<dbReference type="PANTHER" id="PTHR23274:SF51">
    <property type="entry name" value="OS03G0423850 PROTEIN"/>
    <property type="match status" value="1"/>
</dbReference>
<gene>
    <name evidence="2" type="ORF">FRX48_01577</name>
</gene>
<dbReference type="GO" id="GO:0005657">
    <property type="term" value="C:replication fork"/>
    <property type="evidence" value="ECO:0007669"/>
    <property type="project" value="TreeGrafter"/>
</dbReference>
<comment type="caution">
    <text evidence="2">The sequence shown here is derived from an EMBL/GenBank/DDBJ whole genome shotgun (WGS) entry which is preliminary data.</text>
</comment>
<feature type="domain" description="DNA helicase Pif1-like 2B" evidence="1">
    <location>
        <begin position="120"/>
        <end position="164"/>
    </location>
</feature>
<dbReference type="AlphaFoldDB" id="A0A5M8PZD9"/>
<protein>
    <recommendedName>
        <fullName evidence="1">DNA helicase Pif1-like 2B domain-containing protein</fullName>
    </recommendedName>
</protein>
<dbReference type="Pfam" id="PF21530">
    <property type="entry name" value="Pif1_2B_dom"/>
    <property type="match status" value="1"/>
</dbReference>
<dbReference type="InterPro" id="IPR049163">
    <property type="entry name" value="Pif1-like_2B_dom"/>
</dbReference>
<name>A0A5M8PZD9_9LECA</name>
<dbReference type="PANTHER" id="PTHR23274">
    <property type="entry name" value="DNA HELICASE-RELATED"/>
    <property type="match status" value="1"/>
</dbReference>